<dbReference type="GO" id="GO:0043565">
    <property type="term" value="F:sequence-specific DNA binding"/>
    <property type="evidence" value="ECO:0007669"/>
    <property type="project" value="InterPro"/>
</dbReference>
<dbReference type="SMART" id="SM00342">
    <property type="entry name" value="HTH_ARAC"/>
    <property type="match status" value="1"/>
</dbReference>
<dbReference type="InterPro" id="IPR018060">
    <property type="entry name" value="HTH_AraC"/>
</dbReference>
<reference evidence="5" key="1">
    <citation type="submission" date="2021-04" db="EMBL/GenBank/DDBJ databases">
        <title>Draft genome assembly of strain Phenylobacterium sp. 20VBR1 using MiniION and Illumina platforms.</title>
        <authorList>
            <person name="Thomas F.A."/>
            <person name="Krishnan K.P."/>
            <person name="Sinha R.K."/>
        </authorList>
    </citation>
    <scope>NUCLEOTIDE SEQUENCE</scope>
    <source>
        <strain evidence="5">20VBR1</strain>
    </source>
</reference>
<dbReference type="Proteomes" id="UP000622580">
    <property type="component" value="Unassembled WGS sequence"/>
</dbReference>
<proteinExistence type="predicted"/>
<dbReference type="InterPro" id="IPR052158">
    <property type="entry name" value="INH-QAR"/>
</dbReference>
<protein>
    <submittedName>
        <fullName evidence="5">Helix-turn-helix domain-containing protein</fullName>
    </submittedName>
</protein>
<sequence length="309" mass="32924">MTRVAVLALPGGLASSLAITLDALDTANRVSVNGGRQAPFEVLTVKAGRGTPPALGRGDLLIIPGLGTRSEDELIAGLATPAVRRAARIAALSHTAGACVAASCASTFILGEAGLLSGRRATTTWWLAPVFRRLHPDVDLVADQIVVADWPIATAGAAMAQMDLMLAVIAKFASPGLSEACARYLLLDQRRSQAPYMAVTFLAGQDPQIARAEAWARAHIARDFSMDELASAAGLAPRTFARRLASVCGLSPVKFAQRIRMEAAERLLETTRLSVDEVARRVGYAEPSTLRRLIRREARRSPAELRRAV</sequence>
<accession>A0A941D1U6</accession>
<dbReference type="PANTHER" id="PTHR43130">
    <property type="entry name" value="ARAC-FAMILY TRANSCRIPTIONAL REGULATOR"/>
    <property type="match status" value="1"/>
</dbReference>
<comment type="caution">
    <text evidence="5">The sequence shown here is derived from an EMBL/GenBank/DDBJ whole genome shotgun (WGS) entry which is preliminary data.</text>
</comment>
<dbReference type="InterPro" id="IPR002818">
    <property type="entry name" value="DJ-1/PfpI"/>
</dbReference>
<dbReference type="Gene3D" id="1.10.10.60">
    <property type="entry name" value="Homeodomain-like"/>
    <property type="match status" value="1"/>
</dbReference>
<dbReference type="Gene3D" id="3.40.50.880">
    <property type="match status" value="1"/>
</dbReference>
<dbReference type="AlphaFoldDB" id="A0A941D1U6"/>
<evidence type="ECO:0000256" key="1">
    <source>
        <dbReference type="ARBA" id="ARBA00023015"/>
    </source>
</evidence>
<evidence type="ECO:0000256" key="3">
    <source>
        <dbReference type="ARBA" id="ARBA00023163"/>
    </source>
</evidence>
<dbReference type="SUPFAM" id="SSF52317">
    <property type="entry name" value="Class I glutamine amidotransferase-like"/>
    <property type="match status" value="1"/>
</dbReference>
<evidence type="ECO:0000256" key="2">
    <source>
        <dbReference type="ARBA" id="ARBA00023125"/>
    </source>
</evidence>
<dbReference type="InterPro" id="IPR029062">
    <property type="entry name" value="Class_I_gatase-like"/>
</dbReference>
<dbReference type="PROSITE" id="PS01124">
    <property type="entry name" value="HTH_ARAC_FAMILY_2"/>
    <property type="match status" value="1"/>
</dbReference>
<dbReference type="Pfam" id="PF12833">
    <property type="entry name" value="HTH_18"/>
    <property type="match status" value="1"/>
</dbReference>
<dbReference type="Pfam" id="PF01965">
    <property type="entry name" value="DJ-1_PfpI"/>
    <property type="match status" value="1"/>
</dbReference>
<feature type="domain" description="HTH araC/xylS-type" evidence="4">
    <location>
        <begin position="210"/>
        <end position="308"/>
    </location>
</feature>
<gene>
    <name evidence="5" type="ORF">JKL49_14575</name>
</gene>
<name>A0A941D1U6_9CAUL</name>
<dbReference type="SUPFAM" id="SSF46689">
    <property type="entry name" value="Homeodomain-like"/>
    <property type="match status" value="2"/>
</dbReference>
<dbReference type="RefSeq" id="WP_215341346.1">
    <property type="nucleotide sequence ID" value="NZ_JAGSGD010000001.1"/>
</dbReference>
<keyword evidence="3" id="KW-0804">Transcription</keyword>
<keyword evidence="6" id="KW-1185">Reference proteome</keyword>
<organism evidence="5 6">
    <name type="scientific">Phenylobacterium glaciei</name>
    <dbReference type="NCBI Taxonomy" id="2803784"/>
    <lineage>
        <taxon>Bacteria</taxon>
        <taxon>Pseudomonadati</taxon>
        <taxon>Pseudomonadota</taxon>
        <taxon>Alphaproteobacteria</taxon>
        <taxon>Caulobacterales</taxon>
        <taxon>Caulobacteraceae</taxon>
        <taxon>Phenylobacterium</taxon>
    </lineage>
</organism>
<dbReference type="GO" id="GO:0003700">
    <property type="term" value="F:DNA-binding transcription factor activity"/>
    <property type="evidence" value="ECO:0007669"/>
    <property type="project" value="InterPro"/>
</dbReference>
<dbReference type="InterPro" id="IPR009057">
    <property type="entry name" value="Homeodomain-like_sf"/>
</dbReference>
<dbReference type="PROSITE" id="PS00041">
    <property type="entry name" value="HTH_ARAC_FAMILY_1"/>
    <property type="match status" value="1"/>
</dbReference>
<dbReference type="InterPro" id="IPR018062">
    <property type="entry name" value="HTH_AraC-typ_CS"/>
</dbReference>
<evidence type="ECO:0000259" key="4">
    <source>
        <dbReference type="PROSITE" id="PS01124"/>
    </source>
</evidence>
<evidence type="ECO:0000313" key="5">
    <source>
        <dbReference type="EMBL" id="MBR7620616.1"/>
    </source>
</evidence>
<keyword evidence="2" id="KW-0238">DNA-binding</keyword>
<keyword evidence="1" id="KW-0805">Transcription regulation</keyword>
<dbReference type="EMBL" id="JAGSGD010000001">
    <property type="protein sequence ID" value="MBR7620616.1"/>
    <property type="molecule type" value="Genomic_DNA"/>
</dbReference>
<evidence type="ECO:0000313" key="6">
    <source>
        <dbReference type="Proteomes" id="UP000622580"/>
    </source>
</evidence>
<dbReference type="PANTHER" id="PTHR43130:SF11">
    <property type="entry name" value="TRANSCRIPTIONAL REGULATORY PROTEIN"/>
    <property type="match status" value="1"/>
</dbReference>